<name>A0A9Q9EM96_9PEZI</name>
<organism evidence="3 4">
    <name type="scientific">Septoria linicola</name>
    <dbReference type="NCBI Taxonomy" id="215465"/>
    <lineage>
        <taxon>Eukaryota</taxon>
        <taxon>Fungi</taxon>
        <taxon>Dikarya</taxon>
        <taxon>Ascomycota</taxon>
        <taxon>Pezizomycotina</taxon>
        <taxon>Dothideomycetes</taxon>
        <taxon>Dothideomycetidae</taxon>
        <taxon>Mycosphaerellales</taxon>
        <taxon>Mycosphaerellaceae</taxon>
        <taxon>Septoria</taxon>
    </lineage>
</organism>
<dbReference type="InterPro" id="IPR058329">
    <property type="entry name" value="Arp1_N"/>
</dbReference>
<evidence type="ECO:0000259" key="2">
    <source>
        <dbReference type="Pfam" id="PF26053"/>
    </source>
</evidence>
<dbReference type="AlphaFoldDB" id="A0A9Q9EM96"/>
<accession>A0A9Q9EM96</accession>
<evidence type="ECO:0000259" key="1">
    <source>
        <dbReference type="Pfam" id="PF01425"/>
    </source>
</evidence>
<feature type="domain" description="Scytalone dehydratase-like protein Arp1 N-terminal" evidence="2">
    <location>
        <begin position="42"/>
        <end position="97"/>
    </location>
</feature>
<dbReference type="Pfam" id="PF26053">
    <property type="entry name" value="DUF8016"/>
    <property type="match status" value="1"/>
</dbReference>
<protein>
    <submittedName>
        <fullName evidence="3">Amidase</fullName>
    </submittedName>
</protein>
<evidence type="ECO:0000313" key="3">
    <source>
        <dbReference type="EMBL" id="USW55800.1"/>
    </source>
</evidence>
<dbReference type="PANTHER" id="PTHR46310:SF7">
    <property type="entry name" value="AMIDASE 1"/>
    <property type="match status" value="1"/>
</dbReference>
<dbReference type="EMBL" id="CP099424">
    <property type="protein sequence ID" value="USW55800.1"/>
    <property type="molecule type" value="Genomic_DNA"/>
</dbReference>
<dbReference type="PANTHER" id="PTHR46310">
    <property type="entry name" value="AMIDASE 1"/>
    <property type="match status" value="1"/>
</dbReference>
<feature type="domain" description="Amidase" evidence="1">
    <location>
        <begin position="179"/>
        <end position="362"/>
    </location>
</feature>
<dbReference type="Pfam" id="PF01425">
    <property type="entry name" value="Amidase"/>
    <property type="match status" value="1"/>
</dbReference>
<dbReference type="SUPFAM" id="SSF75304">
    <property type="entry name" value="Amidase signature (AS) enzymes"/>
    <property type="match status" value="1"/>
</dbReference>
<keyword evidence="4" id="KW-1185">Reference proteome</keyword>
<dbReference type="InterPro" id="IPR023631">
    <property type="entry name" value="Amidase_dom"/>
</dbReference>
<dbReference type="Proteomes" id="UP001056384">
    <property type="component" value="Chromosome 7"/>
</dbReference>
<evidence type="ECO:0000313" key="4">
    <source>
        <dbReference type="Proteomes" id="UP001056384"/>
    </source>
</evidence>
<dbReference type="Gene3D" id="3.90.1300.10">
    <property type="entry name" value="Amidase signature (AS) domain"/>
    <property type="match status" value="1"/>
</dbReference>
<gene>
    <name evidence="3" type="ORF">Slin15195_G091190</name>
</gene>
<proteinExistence type="predicted"/>
<sequence>MAGIHASNIELQGTSLTLNGTPYYVPPEAVGRVEAGASYTLEGTVLGAVTIITADANVLLAKNIEDRIASYLAEDDVYQEAFSNLFYVQHNGSEKVSEVHRSIAGRTMVVIQNSSAVLPDGPYFTSATGNIHQAYRLYRDVQGAFTEATVGDMKGSHSILPATLGGQAVTVAVPSRLYYTKTALHPLAGVRLGVKDIFDVAGLKTSNGNRAWEGLYPAPDSTASSVQRLLDAGAVLVGKMKTSQFAIGETATADWVDYHAPFNPRGDGYQDPSSSSAGPAAGVAAYEWLDIDLGTDTGGSIRSPSQVNGVFGNRPSHGLVSLDGVMPIAPELDTIGLLARDPSVWSSAAQVLYGSNISAPQAFPSSILTIGFPAMANSSFSATTIGFLAKLKDFLSASQKEFNMTEAWSAARPDLPPLAAYFQDAYDVITSRRQAELVRDPFYADYAAAHDGRLPFVNPSALVRWAVAENITSSIEDAMARKKMFQEWIDEDVLPPDAASCSRHLLVYVPRTPTPKYRNTYLAGPTAPQAFSTSRISVFAEVPDMAIPIGEVEYVSNITGRMETLPVAIDFVARKGCDEMLFGLVDELFKVGIVQRTQAGSSVLSSYKR</sequence>
<reference evidence="3" key="1">
    <citation type="submission" date="2022-06" db="EMBL/GenBank/DDBJ databases">
        <title>Complete genome sequences of two strains of the flax pathogen Septoria linicola.</title>
        <authorList>
            <person name="Lapalu N."/>
            <person name="Simon A."/>
            <person name="Demenou B."/>
            <person name="Paumier D."/>
            <person name="Guillot M.-P."/>
            <person name="Gout L."/>
            <person name="Valade R."/>
        </authorList>
    </citation>
    <scope>NUCLEOTIDE SEQUENCE</scope>
    <source>
        <strain evidence="3">SE15195</strain>
    </source>
</reference>
<dbReference type="InterPro" id="IPR036928">
    <property type="entry name" value="AS_sf"/>
</dbReference>